<feature type="region of interest" description="Disordered" evidence="1">
    <location>
        <begin position="714"/>
        <end position="972"/>
    </location>
</feature>
<feature type="region of interest" description="Disordered" evidence="1">
    <location>
        <begin position="1071"/>
        <end position="1221"/>
    </location>
</feature>
<feature type="compositionally biased region" description="Acidic residues" evidence="1">
    <location>
        <begin position="508"/>
        <end position="518"/>
    </location>
</feature>
<feature type="compositionally biased region" description="Basic and acidic residues" evidence="1">
    <location>
        <begin position="838"/>
        <end position="853"/>
    </location>
</feature>
<feature type="compositionally biased region" description="Basic and acidic residues" evidence="1">
    <location>
        <begin position="551"/>
        <end position="560"/>
    </location>
</feature>
<feature type="region of interest" description="Disordered" evidence="1">
    <location>
        <begin position="316"/>
        <end position="354"/>
    </location>
</feature>
<feature type="compositionally biased region" description="Polar residues" evidence="1">
    <location>
        <begin position="1393"/>
        <end position="1405"/>
    </location>
</feature>
<sequence>IDLFEQNVNELRRIINAIKFKQSDRLIAKRTSESETKTNEISSASSPKQTIPMDIDWTPEQMAEYFQRGPDGQLLSPRQPNSHLIPEDPIITREVFFEGDKSIQEKKVHHTHVAPLVPEDARISANSFYEGDPNRSLFHKEKPKETSIYDKPLIPESPLVSSDVFYEGDSHRSMFVERSSLRPASSGIDNLHGIMSDLIHAASLSITPLRQDEEVLAESFITTQDNYPSSSSKCEILHEIENFPVSSTQLLSESTTEFAESDTISPFSSQTPIFIHRTILTRQETERWPQDEPMVIEESASDETVKTDELEKITNIVDQETESLRYSSDPTQQTAEEQVRSGIDSREESSHIPEKQFVTDDFLHDEASKQTDGYQDQLVLETSTEELEQRDENEPYQIERTWSTEKIIEPTTITISTDDEAQALHKELVSTLHEEEHALESQNIILESSDAHHIQEPLQQPYHPETAKIESENEAEQKPPTQYNDQLQEALRWEELIPDSTQLKDDIQEAEDYFDEYEQSLSPHQTPSEETHQPELSSGKESIEYSALSDTAEHLREDDEYEHKYPTEHYHPEFTLSSDGINTKHPETVEYERYETMPVSQQQQYFSSTAIESQKEREDQQEAGEIHTIHEEIQQNVISAEIELASSHKSDHEEDNEVQNQPEQKLSSDQITIESPRITEQDLHELGSNFEQGTISSHQITERRLKTEQVVVESLATREPQKDEAQYEENYESDQHATEYRTTAEVTQTEFTTQDDEEPFEESVTPEQEFVESPDEQDDYYDSREASAGDTNMIEPSATVTEYGHQSLSEKEKDDALQAAHEFETLRKSSGAEIQLESPHESEHEKEDQHHPESVVSSDAIKIEHTETVQHEQYEPMLLSKQKQQIGSPVIESSYEREDEQGAGRTHIVDEQNQEKSSVTEILLQSSHESDHEEEDQYHLESVVSSDAIRIEHTETVEHDHDHEEEDQYHPESVLSSDAIRIEHTETVEHDQYEPMLVSQQQQYIDSTVIDSQYDREHEEGAGETDIVHEDILQKTSGIEIELDSPHESDREEDEAVQYQLQQNLSSDQILIESPHIAEDGEHELSSSFEVGTIHSHQIIERRPNIEQDMVESSATIEPQPDEEQYEQNYESDQHAPEYRTAGEVTKTESATQDDEKPFEESVTPQQEFVESPLQATPSADEQDDYSHSRETSADDTSIIEPSAKGEEYGHQLSFENEETDELHVAHEFEILQKSSATEIRLELPHEIDHEEEDQYHLESVVTSDAVKIEHTETVEHEQYEPMLLSQQQQQLGSPVLEGQYESEEVERAGETHIVHEEIQPNIISTEIELESLHESDHEEDEEVQHQPEQNLKSDEITIESSRITERDQDELGSSFEAGTIPSDQITERRLSTEQVVVESSATSEPQKDEEQYEQNYESGHNAPEYRTTAEVTKTESTTQEDEESFEESVTPEQ</sequence>
<protein>
    <submittedName>
        <fullName evidence="2">Uncharacterized protein</fullName>
    </submittedName>
</protein>
<name>A0A8S2R205_9BILA</name>
<feature type="compositionally biased region" description="Low complexity" evidence="1">
    <location>
        <begin position="1429"/>
        <end position="1438"/>
    </location>
</feature>
<feature type="region of interest" description="Disordered" evidence="1">
    <location>
        <begin position="1285"/>
        <end position="1454"/>
    </location>
</feature>
<feature type="region of interest" description="Disordered" evidence="1">
    <location>
        <begin position="31"/>
        <end position="52"/>
    </location>
</feature>
<feature type="region of interest" description="Disordered" evidence="1">
    <location>
        <begin position="642"/>
        <end position="679"/>
    </location>
</feature>
<feature type="compositionally biased region" description="Low complexity" evidence="1">
    <location>
        <begin position="743"/>
        <end position="752"/>
    </location>
</feature>
<feature type="compositionally biased region" description="Basic and acidic residues" evidence="1">
    <location>
        <begin position="894"/>
        <end position="914"/>
    </location>
</feature>
<feature type="non-terminal residue" evidence="2">
    <location>
        <position position="1"/>
    </location>
</feature>
<feature type="region of interest" description="Disordered" evidence="1">
    <location>
        <begin position="686"/>
        <end position="705"/>
    </location>
</feature>
<comment type="caution">
    <text evidence="2">The sequence shown here is derived from an EMBL/GenBank/DDBJ whole genome shotgun (WGS) entry which is preliminary data.</text>
</comment>
<feature type="compositionally biased region" description="Polar residues" evidence="1">
    <location>
        <begin position="798"/>
        <end position="807"/>
    </location>
</feature>
<feature type="compositionally biased region" description="Polar residues" evidence="1">
    <location>
        <begin position="39"/>
        <end position="49"/>
    </location>
</feature>
<feature type="compositionally biased region" description="Polar residues" evidence="1">
    <location>
        <begin position="1163"/>
        <end position="1180"/>
    </location>
</feature>
<feature type="compositionally biased region" description="Basic and acidic residues" evidence="1">
    <location>
        <begin position="949"/>
        <end position="962"/>
    </location>
</feature>
<proteinExistence type="predicted"/>
<feature type="compositionally biased region" description="Basic and acidic residues" evidence="1">
    <location>
        <begin position="1306"/>
        <end position="1319"/>
    </location>
</feature>
<gene>
    <name evidence="2" type="ORF">SMN809_LOCUS18903</name>
</gene>
<feature type="compositionally biased region" description="Basic and acidic residues" evidence="1">
    <location>
        <begin position="861"/>
        <end position="874"/>
    </location>
</feature>
<evidence type="ECO:0000256" key="1">
    <source>
        <dbReference type="SAM" id="MobiDB-lite"/>
    </source>
</evidence>
<evidence type="ECO:0000313" key="3">
    <source>
        <dbReference type="Proteomes" id="UP000676336"/>
    </source>
</evidence>
<feature type="compositionally biased region" description="Polar residues" evidence="1">
    <location>
        <begin position="658"/>
        <end position="673"/>
    </location>
</feature>
<feature type="compositionally biased region" description="Polar residues" evidence="1">
    <location>
        <begin position="915"/>
        <end position="925"/>
    </location>
</feature>
<reference evidence="2" key="1">
    <citation type="submission" date="2021-02" db="EMBL/GenBank/DDBJ databases">
        <authorList>
            <person name="Nowell W R."/>
        </authorList>
    </citation>
    <scope>NUCLEOTIDE SEQUENCE</scope>
</reference>
<organism evidence="2 3">
    <name type="scientific">Rotaria magnacalcarata</name>
    <dbReference type="NCBI Taxonomy" id="392030"/>
    <lineage>
        <taxon>Eukaryota</taxon>
        <taxon>Metazoa</taxon>
        <taxon>Spiralia</taxon>
        <taxon>Gnathifera</taxon>
        <taxon>Rotifera</taxon>
        <taxon>Eurotatoria</taxon>
        <taxon>Bdelloidea</taxon>
        <taxon>Philodinida</taxon>
        <taxon>Philodinidae</taxon>
        <taxon>Rotaria</taxon>
    </lineage>
</organism>
<feature type="region of interest" description="Disordered" evidence="1">
    <location>
        <begin position="503"/>
        <end position="560"/>
    </location>
</feature>
<feature type="compositionally biased region" description="Polar residues" evidence="1">
    <location>
        <begin position="689"/>
        <end position="699"/>
    </location>
</feature>
<feature type="compositionally biased region" description="Basic and acidic residues" evidence="1">
    <location>
        <begin position="337"/>
        <end position="354"/>
    </location>
</feature>
<feature type="compositionally biased region" description="Acidic residues" evidence="1">
    <location>
        <begin position="769"/>
        <end position="780"/>
    </location>
</feature>
<feature type="compositionally biased region" description="Polar residues" evidence="1">
    <location>
        <begin position="324"/>
        <end position="336"/>
    </location>
</feature>
<feature type="compositionally biased region" description="Basic and acidic residues" evidence="1">
    <location>
        <begin position="1076"/>
        <end position="1085"/>
    </location>
</feature>
<evidence type="ECO:0000313" key="2">
    <source>
        <dbReference type="EMBL" id="CAF4133874.1"/>
    </source>
</evidence>
<feature type="compositionally biased region" description="Basic and acidic residues" evidence="1">
    <location>
        <begin position="808"/>
        <end position="827"/>
    </location>
</feature>
<dbReference type="EMBL" id="CAJOBI010009262">
    <property type="protein sequence ID" value="CAF4133874.1"/>
    <property type="molecule type" value="Genomic_DNA"/>
</dbReference>
<dbReference type="Proteomes" id="UP000676336">
    <property type="component" value="Unassembled WGS sequence"/>
</dbReference>
<feature type="non-terminal residue" evidence="2">
    <location>
        <position position="1454"/>
    </location>
</feature>
<accession>A0A8S2R205</accession>